<proteinExistence type="predicted"/>
<name>X0WKV6_9ZZZZ</name>
<dbReference type="AlphaFoldDB" id="X0WKV6"/>
<gene>
    <name evidence="1" type="ORF">S01H1_33835</name>
</gene>
<sequence length="144" mass="16720">MKRKEVEHAVFDIIEEYGNVLKGTAKRSFGVPESVLPHSKKVIKNAIRVALLMTDDNEVREHLKYGYISLANFVSDDEAKRTEEIAQDFFSFLDMEEDRKKEFLHARFKSGFLGDYELAMTITTKIAEEQKRLRGELEQFLEGK</sequence>
<dbReference type="EMBL" id="BARS01021026">
    <property type="protein sequence ID" value="GAG13326.1"/>
    <property type="molecule type" value="Genomic_DNA"/>
</dbReference>
<protein>
    <submittedName>
        <fullName evidence="1">Uncharacterized protein</fullName>
    </submittedName>
</protein>
<comment type="caution">
    <text evidence="1">The sequence shown here is derived from an EMBL/GenBank/DDBJ whole genome shotgun (WGS) entry which is preliminary data.</text>
</comment>
<organism evidence="1">
    <name type="scientific">marine sediment metagenome</name>
    <dbReference type="NCBI Taxonomy" id="412755"/>
    <lineage>
        <taxon>unclassified sequences</taxon>
        <taxon>metagenomes</taxon>
        <taxon>ecological metagenomes</taxon>
    </lineage>
</organism>
<reference evidence="1" key="1">
    <citation type="journal article" date="2014" name="Front. Microbiol.">
        <title>High frequency of phylogenetically diverse reductive dehalogenase-homologous genes in deep subseafloor sedimentary metagenomes.</title>
        <authorList>
            <person name="Kawai M."/>
            <person name="Futagami T."/>
            <person name="Toyoda A."/>
            <person name="Takaki Y."/>
            <person name="Nishi S."/>
            <person name="Hori S."/>
            <person name="Arai W."/>
            <person name="Tsubouchi T."/>
            <person name="Morono Y."/>
            <person name="Uchiyama I."/>
            <person name="Ito T."/>
            <person name="Fujiyama A."/>
            <person name="Inagaki F."/>
            <person name="Takami H."/>
        </authorList>
    </citation>
    <scope>NUCLEOTIDE SEQUENCE</scope>
    <source>
        <strain evidence="1">Expedition CK06-06</strain>
    </source>
</reference>
<accession>X0WKV6</accession>
<evidence type="ECO:0000313" key="1">
    <source>
        <dbReference type="EMBL" id="GAG13326.1"/>
    </source>
</evidence>